<protein>
    <recommendedName>
        <fullName evidence="9">U3 small nucleolar RNA-associated protein 25</fullName>
    </recommendedName>
</protein>
<feature type="region of interest" description="Disordered" evidence="4">
    <location>
        <begin position="402"/>
        <end position="443"/>
    </location>
</feature>
<dbReference type="InterPro" id="IPR053940">
    <property type="entry name" value="UTP25_NTPase-like"/>
</dbReference>
<evidence type="ECO:0000256" key="2">
    <source>
        <dbReference type="ARBA" id="ARBA00009223"/>
    </source>
</evidence>
<dbReference type="GO" id="GO:0032040">
    <property type="term" value="C:small-subunit processome"/>
    <property type="evidence" value="ECO:0007669"/>
    <property type="project" value="TreeGrafter"/>
</dbReference>
<dbReference type="EMBL" id="CAACVS010000103">
    <property type="protein sequence ID" value="VEU36790.1"/>
    <property type="molecule type" value="Genomic_DNA"/>
</dbReference>
<feature type="domain" description="UTP25 C-terminal" evidence="5">
    <location>
        <begin position="714"/>
        <end position="912"/>
    </location>
</feature>
<feature type="compositionally biased region" description="Basic and acidic residues" evidence="4">
    <location>
        <begin position="42"/>
        <end position="58"/>
    </location>
</feature>
<keyword evidence="3" id="KW-0539">Nucleus</keyword>
<feature type="region of interest" description="Disordered" evidence="4">
    <location>
        <begin position="96"/>
        <end position="207"/>
    </location>
</feature>
<evidence type="ECO:0000256" key="3">
    <source>
        <dbReference type="ARBA" id="ARBA00023242"/>
    </source>
</evidence>
<dbReference type="GO" id="GO:0019843">
    <property type="term" value="F:rRNA binding"/>
    <property type="evidence" value="ECO:0007669"/>
    <property type="project" value="TreeGrafter"/>
</dbReference>
<feature type="compositionally biased region" description="Acidic residues" evidence="4">
    <location>
        <begin position="113"/>
        <end position="137"/>
    </location>
</feature>
<gene>
    <name evidence="7" type="ORF">PSNMU_V1.4_AUG-EV-PASAV3_0035740</name>
</gene>
<feature type="region of interest" description="Disordered" evidence="4">
    <location>
        <begin position="590"/>
        <end position="612"/>
    </location>
</feature>
<dbReference type="GO" id="GO:0034511">
    <property type="term" value="F:U3 snoRNA binding"/>
    <property type="evidence" value="ECO:0007669"/>
    <property type="project" value="InterPro"/>
</dbReference>
<feature type="compositionally biased region" description="Basic and acidic residues" evidence="4">
    <location>
        <begin position="402"/>
        <end position="423"/>
    </location>
</feature>
<evidence type="ECO:0000313" key="8">
    <source>
        <dbReference type="Proteomes" id="UP000291116"/>
    </source>
</evidence>
<reference evidence="7 8" key="1">
    <citation type="submission" date="2019-01" db="EMBL/GenBank/DDBJ databases">
        <authorList>
            <person name="Ferrante I. M."/>
        </authorList>
    </citation>
    <scope>NUCLEOTIDE SEQUENCE [LARGE SCALE GENOMIC DNA]</scope>
    <source>
        <strain evidence="7 8">B856</strain>
    </source>
</reference>
<dbReference type="Pfam" id="PF22916">
    <property type="entry name" value="UTP25_NTPase-like"/>
    <property type="match status" value="1"/>
</dbReference>
<evidence type="ECO:0000256" key="4">
    <source>
        <dbReference type="SAM" id="MobiDB-lite"/>
    </source>
</evidence>
<evidence type="ECO:0008006" key="9">
    <source>
        <dbReference type="Google" id="ProtNLM"/>
    </source>
</evidence>
<dbReference type="OrthoDB" id="10264378at2759"/>
<keyword evidence="8" id="KW-1185">Reference proteome</keyword>
<evidence type="ECO:0000259" key="6">
    <source>
        <dbReference type="Pfam" id="PF22916"/>
    </source>
</evidence>
<organism evidence="7 8">
    <name type="scientific">Pseudo-nitzschia multistriata</name>
    <dbReference type="NCBI Taxonomy" id="183589"/>
    <lineage>
        <taxon>Eukaryota</taxon>
        <taxon>Sar</taxon>
        <taxon>Stramenopiles</taxon>
        <taxon>Ochrophyta</taxon>
        <taxon>Bacillariophyta</taxon>
        <taxon>Bacillariophyceae</taxon>
        <taxon>Bacillariophycidae</taxon>
        <taxon>Bacillariales</taxon>
        <taxon>Bacillariaceae</taxon>
        <taxon>Pseudo-nitzschia</taxon>
    </lineage>
</organism>
<evidence type="ECO:0000256" key="1">
    <source>
        <dbReference type="ARBA" id="ARBA00004604"/>
    </source>
</evidence>
<comment type="similarity">
    <text evidence="2">Belongs to the UTP25 family.</text>
</comment>
<dbReference type="Proteomes" id="UP000291116">
    <property type="component" value="Unassembled WGS sequence"/>
</dbReference>
<dbReference type="PANTHER" id="PTHR12933:SF0">
    <property type="entry name" value="U3 SMALL NUCLEOLAR RNA-ASSOCIATED PROTEIN 25 HOMOLOG"/>
    <property type="match status" value="1"/>
</dbReference>
<dbReference type="InterPro" id="IPR053939">
    <property type="entry name" value="UTP25_C"/>
</dbReference>
<feature type="region of interest" description="Disordered" evidence="4">
    <location>
        <begin position="1"/>
        <end position="59"/>
    </location>
</feature>
<sequence length="914" mass="103874">MGISSKDKKAKKAGPKGKKARRQAKLENRWGETAQVDANTGEEIRKKTRRGYDTDGKLKSALKGNINKNLAKHSNEGREGFYSRVRDACTEKELQKMLREQSSRRRRKRVEYVDESEDSMDSSDDDDGQGDDYDSDVGNENPMGDLLGMIRKKSTTNRVEDNIEKEEEESNSDSSDSYDDSGSDEDDDEEMVDDDETSIAEDPVNVVETSSDNCVDFFKCRFGRSPLNQVEMTKLEEPRTKPIMRKIPCGKYADLQFTLPQVCDSASDSNNDDCENDSKNGGNKNNMCDDLLELKTPEAWQASAKDTYSNTTREVLQRHWTASNKNSKKASCNNILSDAQAPVYSFLARYADVLDATAATGKGNNKSGTDRRNQRDQHRLQTLHVLNHVLTSRSRIGRNNRHLKEVEKRREEAKDAEEEKKQETVPSKMSADPMDTTMEERDVRDQGFTRPSVLVLLPTRGTCYQFVKDLYKLSGAKMLEEQEDRFDADYGELIEEDDNDGTQLKHEIAQKVAEKERRRKAVLESKGKEWNKFFGDQANQDDDFKIGISLIPKSATAKSSSNVSIKLYSDFFKSDIIVASPLGLKMLITPEVGGNDDDEDDDEEENTGTKKGNCDYLSSIEICLLQHSEMILMQNWDHVNDILSMLNHEPKNNNNTDFSRVRNYLLEGQGARWRQLILSSKYWDPNLLSTFKRFGKSLSGQVKVRRKIRDGDASISSVLVPIKQVFQKIPTGNFAQQSKARVDYFVKNLLPQLERNDQKHTLVFIPSYFDFCSLRNAFLKLEKKHIFVSVTEYSRGTEIGRGRARFLQGRKPIMLYTGRAHYFHRHAIKGIRNIVFLGLPEHPEFYSDYVNLIQTAASGRSDEMDLGDDIANDNETSCLTLFTKYEAHALERVVGSANAIRILGSENSVFMFSS</sequence>
<feature type="compositionally biased region" description="Acidic residues" evidence="4">
    <location>
        <begin position="594"/>
        <end position="606"/>
    </location>
</feature>
<dbReference type="InterPro" id="IPR010678">
    <property type="entry name" value="UTP25"/>
</dbReference>
<feature type="compositionally biased region" description="Basic and acidic residues" evidence="4">
    <location>
        <begin position="368"/>
        <end position="378"/>
    </location>
</feature>
<proteinExistence type="inferred from homology"/>
<accession>A0A448Z471</accession>
<evidence type="ECO:0000313" key="7">
    <source>
        <dbReference type="EMBL" id="VEU36790.1"/>
    </source>
</evidence>
<dbReference type="PANTHER" id="PTHR12933">
    <property type="entry name" value="ORF PROTEIN-RELATED"/>
    <property type="match status" value="1"/>
</dbReference>
<feature type="compositionally biased region" description="Acidic residues" evidence="4">
    <location>
        <begin position="163"/>
        <end position="199"/>
    </location>
</feature>
<dbReference type="Pfam" id="PF06862">
    <property type="entry name" value="Utp25_C"/>
    <property type="match status" value="1"/>
</dbReference>
<dbReference type="AlphaFoldDB" id="A0A448Z471"/>
<dbReference type="GO" id="GO:0000462">
    <property type="term" value="P:maturation of SSU-rRNA from tricistronic rRNA transcript (SSU-rRNA, 5.8S rRNA, LSU-rRNA)"/>
    <property type="evidence" value="ECO:0007669"/>
    <property type="project" value="TreeGrafter"/>
</dbReference>
<name>A0A448Z471_9STRA</name>
<feature type="compositionally biased region" description="Basic residues" evidence="4">
    <location>
        <begin position="8"/>
        <end position="23"/>
    </location>
</feature>
<feature type="domain" description="UTP25 NTP hydrolase-like" evidence="6">
    <location>
        <begin position="371"/>
        <end position="702"/>
    </location>
</feature>
<evidence type="ECO:0000259" key="5">
    <source>
        <dbReference type="Pfam" id="PF06862"/>
    </source>
</evidence>
<comment type="subcellular location">
    <subcellularLocation>
        <location evidence="1">Nucleus</location>
        <location evidence="1">Nucleolus</location>
    </subcellularLocation>
</comment>
<feature type="region of interest" description="Disordered" evidence="4">
    <location>
        <begin position="359"/>
        <end position="378"/>
    </location>
</feature>